<reference evidence="1 2" key="1">
    <citation type="journal article" date="2014" name="Genome Announc.">
        <title>Draft Genome Sequence of Marinomonas sp. Strain D104, a Polycyclic Aromatic Hydrocarbon-Degrading Bacterium from the Deep-Sea Sediment of the Arctic Ocean.</title>
        <authorList>
            <person name="Dong C."/>
            <person name="Bai X."/>
            <person name="Lai Q."/>
            <person name="Xie Y."/>
            <person name="Chen X."/>
            <person name="Shao Z."/>
        </authorList>
    </citation>
    <scope>NUCLEOTIDE SEQUENCE [LARGE SCALE GENOMIC DNA]</scope>
    <source>
        <strain evidence="1 2">D104</strain>
    </source>
</reference>
<dbReference type="Proteomes" id="UP000018857">
    <property type="component" value="Unassembled WGS sequence"/>
</dbReference>
<protein>
    <submittedName>
        <fullName evidence="1">Uncharacterized protein</fullName>
    </submittedName>
</protein>
<keyword evidence="2" id="KW-1185">Reference proteome</keyword>
<dbReference type="PATRIC" id="fig|1208321.3.peg.232"/>
<name>W1RYW5_9GAMM</name>
<organism evidence="1 2">
    <name type="scientific">Marinomonas profundimaris</name>
    <dbReference type="NCBI Taxonomy" id="1208321"/>
    <lineage>
        <taxon>Bacteria</taxon>
        <taxon>Pseudomonadati</taxon>
        <taxon>Pseudomonadota</taxon>
        <taxon>Gammaproteobacteria</taxon>
        <taxon>Oceanospirillales</taxon>
        <taxon>Oceanospirillaceae</taxon>
        <taxon>Marinomonas</taxon>
    </lineage>
</organism>
<proteinExistence type="predicted"/>
<sequence length="300" mass="33459">MNRLMNVRVKIKGSLLLELLVACALISLFLPFLVSAIARLQERHFLAQTYQDQHEIKAAIDAHFQSQWSRLVPANCRLNGALFLTIQSGESPPVRLASRTVSETSDWIQGTDYGLCRSAMTVSGNPFETDLSCHWKAGDRATFSSCALSNIGQVLSVSSHSSKIALTDDLAIGQSGILESQDGFYWYVSPGKEGSNAFWRTPEESGNSLELLNGIERLSVFPLLDDDDNGLVDSIDTRYGQYSLKKLRALWVEYQYRLTDCKLDRQDAFAQDYHSMRGGDWHYLAPCQGIGNHIVVLKGM</sequence>
<dbReference type="AlphaFoldDB" id="W1RYW5"/>
<accession>W1RYW5</accession>
<evidence type="ECO:0000313" key="1">
    <source>
        <dbReference type="EMBL" id="ETI62381.1"/>
    </source>
</evidence>
<gene>
    <name evidence="1" type="ORF">D104_01150</name>
</gene>
<dbReference type="STRING" id="1208321.D104_01150"/>
<dbReference type="EMBL" id="AYOZ01000001">
    <property type="protein sequence ID" value="ETI62381.1"/>
    <property type="molecule type" value="Genomic_DNA"/>
</dbReference>
<dbReference type="RefSeq" id="WP_024022453.1">
    <property type="nucleotide sequence ID" value="NZ_AYOZ01000001.1"/>
</dbReference>
<comment type="caution">
    <text evidence="1">The sequence shown here is derived from an EMBL/GenBank/DDBJ whole genome shotgun (WGS) entry which is preliminary data.</text>
</comment>
<evidence type="ECO:0000313" key="2">
    <source>
        <dbReference type="Proteomes" id="UP000018857"/>
    </source>
</evidence>